<dbReference type="SMART" id="SM00174">
    <property type="entry name" value="RHO"/>
    <property type="match status" value="1"/>
</dbReference>
<dbReference type="NCBIfam" id="TIGR00231">
    <property type="entry name" value="small_GTP"/>
    <property type="match status" value="1"/>
</dbReference>
<sequence length="382" mass="41780">MTGEPQVSLRAGESIPARDFLVLAWRAGVVPPLRPEISCCSQLLSGSPSSTPVTSGLMLRSLRSIDRYTREVFHSSSESCKRPPYSSLGAGAGHAATYDWIYRGSGATMPPLVRPHDPTAAAYLMGSPEGEVKTKLKCVLVGDGSVGKTSLVVSYTTNGYPTEYVPTAFDNYNVVVNVDNQPIRLQLCDTAGQDDFDSLRPLCYPQTDVFLVCFSVVSPTSFHNVREKWLPELRQHNSRPPIVLVGTQSDLRTDVKVLIELAQYREQPVSEVAARRLAHQIGAVGYVESSALTQRNLKEVFDQAILAALEARNLPMLTRGGSSKRSFSRHRKLGGGGSMRGGGARDAATEPLNSHHSPTNTLDYTDDTHTRKRGWRKLCCFS</sequence>
<dbReference type="PANTHER" id="PTHR24072">
    <property type="entry name" value="RHO FAMILY GTPASE"/>
    <property type="match status" value="1"/>
</dbReference>
<dbReference type="GO" id="GO:0022603">
    <property type="term" value="P:regulation of anatomical structure morphogenesis"/>
    <property type="evidence" value="ECO:0007669"/>
    <property type="project" value="UniProtKB-ARBA"/>
</dbReference>
<dbReference type="GO" id="GO:0022412">
    <property type="term" value="P:cellular process involved in reproduction in multicellular organism"/>
    <property type="evidence" value="ECO:0007669"/>
    <property type="project" value="UniProtKB-ARBA"/>
</dbReference>
<dbReference type="Proteomes" id="UP001487740">
    <property type="component" value="Unassembled WGS sequence"/>
</dbReference>
<dbReference type="PROSITE" id="PS51420">
    <property type="entry name" value="RHO"/>
    <property type="match status" value="1"/>
</dbReference>
<name>A0AAW0UI47_SCYPA</name>
<feature type="region of interest" description="Disordered" evidence="12">
    <location>
        <begin position="319"/>
        <end position="367"/>
    </location>
</feature>
<dbReference type="GO" id="GO:0001667">
    <property type="term" value="P:ameboidal-type cell migration"/>
    <property type="evidence" value="ECO:0007669"/>
    <property type="project" value="UniProtKB-ARBA"/>
</dbReference>
<dbReference type="Gene3D" id="3.40.50.300">
    <property type="entry name" value="P-loop containing nucleotide triphosphate hydrolases"/>
    <property type="match status" value="1"/>
</dbReference>
<evidence type="ECO:0000256" key="3">
    <source>
        <dbReference type="ARBA" id="ARBA00022475"/>
    </source>
</evidence>
<dbReference type="GO" id="GO:0007010">
    <property type="term" value="P:cytoskeleton organization"/>
    <property type="evidence" value="ECO:0007669"/>
    <property type="project" value="UniProtKB-ARBA"/>
</dbReference>
<keyword evidence="10" id="KW-0564">Palmitate</keyword>
<evidence type="ECO:0000256" key="12">
    <source>
        <dbReference type="SAM" id="MobiDB-lite"/>
    </source>
</evidence>
<dbReference type="GO" id="GO:0035099">
    <property type="term" value="P:hemocyte migration"/>
    <property type="evidence" value="ECO:0007669"/>
    <property type="project" value="UniProtKB-ARBA"/>
</dbReference>
<comment type="caution">
    <text evidence="13">The sequence shown here is derived from an EMBL/GenBank/DDBJ whole genome shotgun (WGS) entry which is preliminary data.</text>
</comment>
<keyword evidence="11" id="KW-0449">Lipoprotein</keyword>
<evidence type="ECO:0000256" key="1">
    <source>
        <dbReference type="ARBA" id="ARBA00001946"/>
    </source>
</evidence>
<dbReference type="SMART" id="SM00173">
    <property type="entry name" value="RAS"/>
    <property type="match status" value="1"/>
</dbReference>
<dbReference type="PROSITE" id="PS51419">
    <property type="entry name" value="RAB"/>
    <property type="match status" value="1"/>
</dbReference>
<evidence type="ECO:0000256" key="10">
    <source>
        <dbReference type="ARBA" id="ARBA00023139"/>
    </source>
</evidence>
<evidence type="ECO:0000256" key="4">
    <source>
        <dbReference type="ARBA" id="ARBA00022553"/>
    </source>
</evidence>
<keyword evidence="5" id="KW-0479">Metal-binding</keyword>
<evidence type="ECO:0000256" key="11">
    <source>
        <dbReference type="ARBA" id="ARBA00023288"/>
    </source>
</evidence>
<keyword evidence="9" id="KW-0472">Membrane</keyword>
<dbReference type="EMBL" id="JARAKH010000011">
    <property type="protein sequence ID" value="KAK8399807.1"/>
    <property type="molecule type" value="Genomic_DNA"/>
</dbReference>
<dbReference type="SMART" id="SM00176">
    <property type="entry name" value="RAN"/>
    <property type="match status" value="1"/>
</dbReference>
<dbReference type="InterPro" id="IPR005225">
    <property type="entry name" value="Small_GTP-bd"/>
</dbReference>
<dbReference type="GO" id="GO:0046872">
    <property type="term" value="F:metal ion binding"/>
    <property type="evidence" value="ECO:0007669"/>
    <property type="project" value="UniProtKB-KW"/>
</dbReference>
<dbReference type="GO" id="GO:0007264">
    <property type="term" value="P:small GTPase-mediated signal transduction"/>
    <property type="evidence" value="ECO:0007669"/>
    <property type="project" value="InterPro"/>
</dbReference>
<dbReference type="SMART" id="SM00175">
    <property type="entry name" value="RAB"/>
    <property type="match status" value="1"/>
</dbReference>
<comment type="cofactor">
    <cofactor evidence="1">
        <name>Mg(2+)</name>
        <dbReference type="ChEBI" id="CHEBI:18420"/>
    </cofactor>
</comment>
<dbReference type="GO" id="GO:0003006">
    <property type="term" value="P:developmental process involved in reproduction"/>
    <property type="evidence" value="ECO:0007669"/>
    <property type="project" value="UniProtKB-ARBA"/>
</dbReference>
<reference evidence="13 14" key="1">
    <citation type="submission" date="2023-03" db="EMBL/GenBank/DDBJ databases">
        <title>High-quality genome of Scylla paramamosain provides insights in environmental adaptation.</title>
        <authorList>
            <person name="Zhang L."/>
        </authorList>
    </citation>
    <scope>NUCLEOTIDE SEQUENCE [LARGE SCALE GENOMIC DNA]</scope>
    <source>
        <strain evidence="13">LZ_2023a</strain>
        <tissue evidence="13">Muscle</tissue>
    </source>
</reference>
<accession>A0AAW0UI47</accession>
<dbReference type="PRINTS" id="PR00449">
    <property type="entry name" value="RASTRNSFRMNG"/>
</dbReference>
<feature type="compositionally biased region" description="Gly residues" evidence="12">
    <location>
        <begin position="334"/>
        <end position="344"/>
    </location>
</feature>
<dbReference type="Pfam" id="PF00071">
    <property type="entry name" value="Ras"/>
    <property type="match status" value="1"/>
</dbReference>
<evidence type="ECO:0000256" key="6">
    <source>
        <dbReference type="ARBA" id="ARBA00022741"/>
    </source>
</evidence>
<keyword evidence="3" id="KW-1003">Cell membrane</keyword>
<dbReference type="CDD" id="cd04130">
    <property type="entry name" value="Wrch_1"/>
    <property type="match status" value="1"/>
</dbReference>
<evidence type="ECO:0000256" key="5">
    <source>
        <dbReference type="ARBA" id="ARBA00022723"/>
    </source>
</evidence>
<evidence type="ECO:0000256" key="2">
    <source>
        <dbReference type="ARBA" id="ARBA00004342"/>
    </source>
</evidence>
<keyword evidence="14" id="KW-1185">Reference proteome</keyword>
<keyword evidence="7" id="KW-0460">Magnesium</keyword>
<gene>
    <name evidence="13" type="ORF">O3P69_003679</name>
</gene>
<dbReference type="GO" id="GO:0035006">
    <property type="term" value="P:melanization defense response"/>
    <property type="evidence" value="ECO:0007669"/>
    <property type="project" value="UniProtKB-ARBA"/>
</dbReference>
<dbReference type="PROSITE" id="PS51421">
    <property type="entry name" value="RAS"/>
    <property type="match status" value="1"/>
</dbReference>
<dbReference type="InterPro" id="IPR027417">
    <property type="entry name" value="P-loop_NTPase"/>
</dbReference>
<proteinExistence type="predicted"/>
<organism evidence="13 14">
    <name type="scientific">Scylla paramamosain</name>
    <name type="common">Mud crab</name>
    <dbReference type="NCBI Taxonomy" id="85552"/>
    <lineage>
        <taxon>Eukaryota</taxon>
        <taxon>Metazoa</taxon>
        <taxon>Ecdysozoa</taxon>
        <taxon>Arthropoda</taxon>
        <taxon>Crustacea</taxon>
        <taxon>Multicrustacea</taxon>
        <taxon>Malacostraca</taxon>
        <taxon>Eumalacostraca</taxon>
        <taxon>Eucarida</taxon>
        <taxon>Decapoda</taxon>
        <taxon>Pleocyemata</taxon>
        <taxon>Brachyura</taxon>
        <taxon>Eubrachyura</taxon>
        <taxon>Portunoidea</taxon>
        <taxon>Portunidae</taxon>
        <taxon>Portuninae</taxon>
        <taxon>Scylla</taxon>
    </lineage>
</organism>
<dbReference type="FunFam" id="3.40.50.300:FF:000561">
    <property type="entry name" value="rho-related GTP-binding protein RhoV"/>
    <property type="match status" value="1"/>
</dbReference>
<feature type="compositionally biased region" description="Polar residues" evidence="12">
    <location>
        <begin position="351"/>
        <end position="363"/>
    </location>
</feature>
<dbReference type="GO" id="GO:0003924">
    <property type="term" value="F:GTPase activity"/>
    <property type="evidence" value="ECO:0007669"/>
    <property type="project" value="InterPro"/>
</dbReference>
<evidence type="ECO:0000313" key="14">
    <source>
        <dbReference type="Proteomes" id="UP001487740"/>
    </source>
</evidence>
<protein>
    <recommendedName>
        <fullName evidence="15">Rho-related GTP-binding protein RhoU</fullName>
    </recommendedName>
</protein>
<evidence type="ECO:0000313" key="13">
    <source>
        <dbReference type="EMBL" id="KAK8399807.1"/>
    </source>
</evidence>
<dbReference type="InterPro" id="IPR003578">
    <property type="entry name" value="Small_GTPase_Rho"/>
</dbReference>
<evidence type="ECO:0008006" key="15">
    <source>
        <dbReference type="Google" id="ProtNLM"/>
    </source>
</evidence>
<dbReference type="InterPro" id="IPR001806">
    <property type="entry name" value="Small_GTPase"/>
</dbReference>
<keyword evidence="6" id="KW-0547">Nucleotide-binding</keyword>
<dbReference type="SUPFAM" id="SSF52540">
    <property type="entry name" value="P-loop containing nucleoside triphosphate hydrolases"/>
    <property type="match status" value="1"/>
</dbReference>
<keyword evidence="8" id="KW-0342">GTP-binding</keyword>
<evidence type="ECO:0000256" key="8">
    <source>
        <dbReference type="ARBA" id="ARBA00023134"/>
    </source>
</evidence>
<keyword evidence="4" id="KW-0597">Phosphoprotein</keyword>
<dbReference type="GO" id="GO:0005525">
    <property type="term" value="F:GTP binding"/>
    <property type="evidence" value="ECO:0007669"/>
    <property type="project" value="UniProtKB-KW"/>
</dbReference>
<evidence type="ECO:0000256" key="9">
    <source>
        <dbReference type="ARBA" id="ARBA00023136"/>
    </source>
</evidence>
<dbReference type="AlphaFoldDB" id="A0AAW0UI47"/>
<evidence type="ECO:0000256" key="7">
    <source>
        <dbReference type="ARBA" id="ARBA00022842"/>
    </source>
</evidence>
<comment type="subcellular location">
    <subcellularLocation>
        <location evidence="2">Cell membrane</location>
        <topology evidence="2">Lipid-anchor</topology>
        <orientation evidence="2">Cytoplasmic side</orientation>
    </subcellularLocation>
</comment>
<dbReference type="GO" id="GO:0005886">
    <property type="term" value="C:plasma membrane"/>
    <property type="evidence" value="ECO:0007669"/>
    <property type="project" value="UniProtKB-SubCell"/>
</dbReference>